<sequence>MSRSLYFVGARCDDDQESYIACSVASSNETADDLPGAGRTLGKLYNYAGRILERQLGSIAEHLGHGPCATAVRIRRHRAIIISASKTVPVKPCSLATIKAKRRKVEKDCKRVGSTKKQALDHITDLSVDDSYIRDLLKVVGAMDTIDTLRKDPAIWINYGFSLQSSSRKALASLADVQVNTLVQKIETALNCYAHLTPVLLDGIKFFLYDLDRSFLIIRHINRLVVHRSGMLLLRDALETVIHFMVTRPYDFEWAKGDRFFDTLFAILEPTATFFVGIKHEDFICTFLESVFRYADRLPRIINSEPFQQWLAALQGGEDIKLGLHAHHLLYFS</sequence>
<accession>A0A4S4KI07</accession>
<reference evidence="1 2" key="1">
    <citation type="submission" date="2019-02" db="EMBL/GenBank/DDBJ databases">
        <title>Genome sequencing of the rare red list fungi Phellinidium pouzarii.</title>
        <authorList>
            <person name="Buettner E."/>
            <person name="Kellner H."/>
        </authorList>
    </citation>
    <scope>NUCLEOTIDE SEQUENCE [LARGE SCALE GENOMIC DNA]</scope>
    <source>
        <strain evidence="1 2">DSM 108285</strain>
    </source>
</reference>
<proteinExistence type="predicted"/>
<keyword evidence="2" id="KW-1185">Reference proteome</keyword>
<evidence type="ECO:0000313" key="2">
    <source>
        <dbReference type="Proteomes" id="UP000308199"/>
    </source>
</evidence>
<dbReference type="Proteomes" id="UP000308199">
    <property type="component" value="Unassembled WGS sequence"/>
</dbReference>
<protein>
    <submittedName>
        <fullName evidence="1">Uncharacterized protein</fullName>
    </submittedName>
</protein>
<dbReference type="OrthoDB" id="3066495at2759"/>
<gene>
    <name evidence="1" type="ORF">EW145_g7508</name>
</gene>
<dbReference type="EMBL" id="SGPK01000767">
    <property type="protein sequence ID" value="THG97944.1"/>
    <property type="molecule type" value="Genomic_DNA"/>
</dbReference>
<comment type="caution">
    <text evidence="1">The sequence shown here is derived from an EMBL/GenBank/DDBJ whole genome shotgun (WGS) entry which is preliminary data.</text>
</comment>
<name>A0A4S4KI07_9AGAM</name>
<dbReference type="AlphaFoldDB" id="A0A4S4KI07"/>
<organism evidence="1 2">
    <name type="scientific">Phellinidium pouzarii</name>
    <dbReference type="NCBI Taxonomy" id="167371"/>
    <lineage>
        <taxon>Eukaryota</taxon>
        <taxon>Fungi</taxon>
        <taxon>Dikarya</taxon>
        <taxon>Basidiomycota</taxon>
        <taxon>Agaricomycotina</taxon>
        <taxon>Agaricomycetes</taxon>
        <taxon>Hymenochaetales</taxon>
        <taxon>Hymenochaetaceae</taxon>
        <taxon>Phellinidium</taxon>
    </lineage>
</organism>
<evidence type="ECO:0000313" key="1">
    <source>
        <dbReference type="EMBL" id="THG97944.1"/>
    </source>
</evidence>